<dbReference type="PANTHER" id="PTHR36504:SF1">
    <property type="entry name" value="LIPOPOLYSACCHARIDE EXPORT SYSTEM PROTEIN LPTA"/>
    <property type="match status" value="1"/>
</dbReference>
<name>A0ABT3JF85_9SPHN</name>
<evidence type="ECO:0000313" key="5">
    <source>
        <dbReference type="EMBL" id="MCW3797669.1"/>
    </source>
</evidence>
<accession>A0ABT3JF85</accession>
<feature type="signal peptide" evidence="3">
    <location>
        <begin position="1"/>
        <end position="23"/>
    </location>
</feature>
<proteinExistence type="predicted"/>
<feature type="chain" id="PRO_5046469244" evidence="3">
    <location>
        <begin position="24"/>
        <end position="180"/>
    </location>
</feature>
<dbReference type="InterPro" id="IPR005653">
    <property type="entry name" value="OstA-like_N"/>
</dbReference>
<dbReference type="RefSeq" id="WP_264882125.1">
    <property type="nucleotide sequence ID" value="NZ_JAPDOB010000002.1"/>
</dbReference>
<dbReference type="InterPro" id="IPR052037">
    <property type="entry name" value="LPS_export_LptA"/>
</dbReference>
<dbReference type="Pfam" id="PF03968">
    <property type="entry name" value="LptD_N"/>
    <property type="match status" value="1"/>
</dbReference>
<evidence type="ECO:0000256" key="1">
    <source>
        <dbReference type="ARBA" id="ARBA00022729"/>
    </source>
</evidence>
<keyword evidence="6" id="KW-1185">Reference proteome</keyword>
<evidence type="ECO:0000313" key="6">
    <source>
        <dbReference type="Proteomes" id="UP001526246"/>
    </source>
</evidence>
<evidence type="ECO:0000259" key="4">
    <source>
        <dbReference type="Pfam" id="PF03968"/>
    </source>
</evidence>
<evidence type="ECO:0000256" key="2">
    <source>
        <dbReference type="SAM" id="MobiDB-lite"/>
    </source>
</evidence>
<sequence>MGRSVLLVAFMATAAALGSSAGAQQGKEPISALKGLNSNAPVVVNSDRIEVQDRADRAIFSGNVVATQDQLTLSTARLTVAYSNSGGIQIDRLDAAGGVLVRSPSETARGDFGVYDLDRKLITLIGNVQLQRQGNEVRGNRLTLDLNTGRAVMDGGPPGVGQSGGRVTGRFTVPQRQNRS</sequence>
<dbReference type="Proteomes" id="UP001526246">
    <property type="component" value="Unassembled WGS sequence"/>
</dbReference>
<feature type="compositionally biased region" description="Gly residues" evidence="2">
    <location>
        <begin position="156"/>
        <end position="167"/>
    </location>
</feature>
<evidence type="ECO:0000256" key="3">
    <source>
        <dbReference type="SAM" id="SignalP"/>
    </source>
</evidence>
<feature type="region of interest" description="Disordered" evidence="2">
    <location>
        <begin position="155"/>
        <end position="180"/>
    </location>
</feature>
<reference evidence="5 6" key="1">
    <citation type="submission" date="2022-10" db="EMBL/GenBank/DDBJ databases">
        <title>Sphingomonas sp.</title>
        <authorList>
            <person name="Jin C."/>
        </authorList>
    </citation>
    <scope>NUCLEOTIDE SEQUENCE [LARGE SCALE GENOMIC DNA]</scope>
    <source>
        <strain evidence="5 6">BN140010</strain>
    </source>
</reference>
<comment type="caution">
    <text evidence="5">The sequence shown here is derived from an EMBL/GenBank/DDBJ whole genome shotgun (WGS) entry which is preliminary data.</text>
</comment>
<keyword evidence="1 3" id="KW-0732">Signal</keyword>
<dbReference type="PANTHER" id="PTHR36504">
    <property type="entry name" value="LIPOPOLYSACCHARIDE EXPORT SYSTEM PROTEIN LPTA"/>
    <property type="match status" value="1"/>
</dbReference>
<gene>
    <name evidence="5" type="ORF">OMW55_07620</name>
</gene>
<organism evidence="5 6">
    <name type="scientific">Sphingomonas arvum</name>
    <dbReference type="NCBI Taxonomy" id="2992113"/>
    <lineage>
        <taxon>Bacteria</taxon>
        <taxon>Pseudomonadati</taxon>
        <taxon>Pseudomonadota</taxon>
        <taxon>Alphaproteobacteria</taxon>
        <taxon>Sphingomonadales</taxon>
        <taxon>Sphingomonadaceae</taxon>
        <taxon>Sphingomonas</taxon>
    </lineage>
</organism>
<protein>
    <submittedName>
        <fullName evidence="5">OstA family protein</fullName>
    </submittedName>
</protein>
<dbReference type="Gene3D" id="2.60.450.10">
    <property type="entry name" value="Lipopolysaccharide (LPS) transport protein A like domain"/>
    <property type="match status" value="1"/>
</dbReference>
<feature type="domain" description="Organic solvent tolerance-like N-terminal" evidence="4">
    <location>
        <begin position="44"/>
        <end position="149"/>
    </location>
</feature>
<dbReference type="EMBL" id="JAPDOB010000002">
    <property type="protein sequence ID" value="MCW3797669.1"/>
    <property type="molecule type" value="Genomic_DNA"/>
</dbReference>